<evidence type="ECO:0000313" key="2">
    <source>
        <dbReference type="EMBL" id="KAK4496862.1"/>
    </source>
</evidence>
<evidence type="ECO:0000313" key="3">
    <source>
        <dbReference type="Proteomes" id="UP001305779"/>
    </source>
</evidence>
<keyword evidence="3" id="KW-1185">Reference proteome</keyword>
<sequence length="135" mass="15151">MSVHLKAAYRARIHKLETEFRAKKAEPNVTQADLNAAQVELDAKKAELNAAIDVIKDYPEEVIKFSIDVRGDEPVEAVFDALGDKKKARRKIKDRLAKDIAEATTKYPDPTDLKGKIELIEANTFILCMCEVQVP</sequence>
<dbReference type="EMBL" id="JAXOVC010000009">
    <property type="protein sequence ID" value="KAK4496862.1"/>
    <property type="molecule type" value="Genomic_DNA"/>
</dbReference>
<name>A0ABR0E602_ZASCE</name>
<comment type="caution">
    <text evidence="2">The sequence shown here is derived from an EMBL/GenBank/DDBJ whole genome shotgun (WGS) entry which is preliminary data.</text>
</comment>
<feature type="coiled-coil region" evidence="1">
    <location>
        <begin position="6"/>
        <end position="54"/>
    </location>
</feature>
<gene>
    <name evidence="2" type="ORF">PRZ48_011311</name>
</gene>
<protein>
    <submittedName>
        <fullName evidence="2">Uncharacterized protein</fullName>
    </submittedName>
</protein>
<evidence type="ECO:0000256" key="1">
    <source>
        <dbReference type="SAM" id="Coils"/>
    </source>
</evidence>
<proteinExistence type="predicted"/>
<organism evidence="2 3">
    <name type="scientific">Zasmidium cellare</name>
    <name type="common">Wine cellar mold</name>
    <name type="synonym">Racodium cellare</name>
    <dbReference type="NCBI Taxonomy" id="395010"/>
    <lineage>
        <taxon>Eukaryota</taxon>
        <taxon>Fungi</taxon>
        <taxon>Dikarya</taxon>
        <taxon>Ascomycota</taxon>
        <taxon>Pezizomycotina</taxon>
        <taxon>Dothideomycetes</taxon>
        <taxon>Dothideomycetidae</taxon>
        <taxon>Mycosphaerellales</taxon>
        <taxon>Mycosphaerellaceae</taxon>
        <taxon>Zasmidium</taxon>
    </lineage>
</organism>
<reference evidence="2 3" key="1">
    <citation type="journal article" date="2023" name="G3 (Bethesda)">
        <title>A chromosome-level genome assembly of Zasmidium syzygii isolated from banana leaves.</title>
        <authorList>
            <person name="van Westerhoven A.C."/>
            <person name="Mehrabi R."/>
            <person name="Talebi R."/>
            <person name="Steentjes M.B.F."/>
            <person name="Corcolon B."/>
            <person name="Chong P.A."/>
            <person name="Kema G.H.J."/>
            <person name="Seidl M.F."/>
        </authorList>
    </citation>
    <scope>NUCLEOTIDE SEQUENCE [LARGE SCALE GENOMIC DNA]</scope>
    <source>
        <strain evidence="2 3">P124</strain>
    </source>
</reference>
<accession>A0ABR0E602</accession>
<keyword evidence="1" id="KW-0175">Coiled coil</keyword>
<dbReference type="Proteomes" id="UP001305779">
    <property type="component" value="Unassembled WGS sequence"/>
</dbReference>